<dbReference type="Proteomes" id="UP000633205">
    <property type="component" value="Unassembled WGS sequence"/>
</dbReference>
<accession>A0A917DHS1</accession>
<comment type="caution">
    <text evidence="1">The sequence shown here is derived from an EMBL/GenBank/DDBJ whole genome shotgun (WGS) entry which is preliminary data.</text>
</comment>
<dbReference type="EMBL" id="BMHO01000001">
    <property type="protein sequence ID" value="GGD38765.1"/>
    <property type="molecule type" value="Genomic_DNA"/>
</dbReference>
<dbReference type="SUPFAM" id="SSF143100">
    <property type="entry name" value="TTHA1013/TTHA0281-like"/>
    <property type="match status" value="1"/>
</dbReference>
<dbReference type="Gene3D" id="3.30.160.250">
    <property type="match status" value="1"/>
</dbReference>
<gene>
    <name evidence="1" type="ORF">GCM10010915_19480</name>
</gene>
<dbReference type="InterPro" id="IPR035069">
    <property type="entry name" value="TTHA1013/TTHA0281-like"/>
</dbReference>
<proteinExistence type="predicted"/>
<organism evidence="1 2">
    <name type="scientific">Microbacterium faecale</name>
    <dbReference type="NCBI Taxonomy" id="1804630"/>
    <lineage>
        <taxon>Bacteria</taxon>
        <taxon>Bacillati</taxon>
        <taxon>Actinomycetota</taxon>
        <taxon>Actinomycetes</taxon>
        <taxon>Micrococcales</taxon>
        <taxon>Microbacteriaceae</taxon>
        <taxon>Microbacterium</taxon>
    </lineage>
</organism>
<reference evidence="1" key="2">
    <citation type="submission" date="2020-09" db="EMBL/GenBank/DDBJ databases">
        <authorList>
            <person name="Sun Q."/>
            <person name="Zhou Y."/>
        </authorList>
    </citation>
    <scope>NUCLEOTIDE SEQUENCE</scope>
    <source>
        <strain evidence="1">CGMCC 1.15152</strain>
    </source>
</reference>
<name>A0A917DHS1_9MICO</name>
<reference evidence="1" key="1">
    <citation type="journal article" date="2014" name="Int. J. Syst. Evol. Microbiol.">
        <title>Complete genome sequence of Corynebacterium casei LMG S-19264T (=DSM 44701T), isolated from a smear-ripened cheese.</title>
        <authorList>
            <consortium name="US DOE Joint Genome Institute (JGI-PGF)"/>
            <person name="Walter F."/>
            <person name="Albersmeier A."/>
            <person name="Kalinowski J."/>
            <person name="Ruckert C."/>
        </authorList>
    </citation>
    <scope>NUCLEOTIDE SEQUENCE</scope>
    <source>
        <strain evidence="1">CGMCC 1.15152</strain>
    </source>
</reference>
<protein>
    <submittedName>
        <fullName evidence="1">Uncharacterized protein</fullName>
    </submittedName>
</protein>
<keyword evidence="2" id="KW-1185">Reference proteome</keyword>
<evidence type="ECO:0000313" key="2">
    <source>
        <dbReference type="Proteomes" id="UP000633205"/>
    </source>
</evidence>
<dbReference type="AlphaFoldDB" id="A0A917DHS1"/>
<evidence type="ECO:0000313" key="1">
    <source>
        <dbReference type="EMBL" id="GGD38765.1"/>
    </source>
</evidence>
<sequence length="76" mass="8743">MPNANRARPYVVTVHPDGRWWHIRVPELNTVSQALTLQEVPSQARDLISVWLDTRPDTVRFIVKRRSGLRPGWAAS</sequence>